<dbReference type="AlphaFoldDB" id="A0A7I8DBN0"/>
<dbReference type="RefSeq" id="WP_200757510.1">
    <property type="nucleotide sequence ID" value="NZ_AP023366.1"/>
</dbReference>
<organism evidence="2 3">
    <name type="scientific">Effusibacillus dendaii</name>
    <dbReference type="NCBI Taxonomy" id="2743772"/>
    <lineage>
        <taxon>Bacteria</taxon>
        <taxon>Bacillati</taxon>
        <taxon>Bacillota</taxon>
        <taxon>Bacilli</taxon>
        <taxon>Bacillales</taxon>
        <taxon>Alicyclobacillaceae</taxon>
        <taxon>Effusibacillus</taxon>
    </lineage>
</organism>
<keyword evidence="1" id="KW-0472">Membrane</keyword>
<sequence length="229" mass="24431">MALLGTLVNVAAIIVGSFLGMVFRRIPERMKQTILQGMGLAVFVIGAKMAFEAGNDLFWVIISLVVGALLGEWIDIEGKLEQIGKFAERKMTRLGGGKVAESFVFASLLYCVGAMAVVGALESGLNQNHSILYTKSVLDGLSSIIFTSTMGVGVLLAAIPVFVYQGIIAISAEWVKTVLSDPVVTMMSATGGVLIMGIAIQILDIKKINVGNLLPAIFVAGAIKWFMYR</sequence>
<dbReference type="EMBL" id="AP023366">
    <property type="protein sequence ID" value="BCJ87484.1"/>
    <property type="molecule type" value="Genomic_DNA"/>
</dbReference>
<evidence type="ECO:0000313" key="2">
    <source>
        <dbReference type="EMBL" id="BCJ87484.1"/>
    </source>
</evidence>
<dbReference type="InterPro" id="IPR007563">
    <property type="entry name" value="DUF554"/>
</dbReference>
<feature type="transmembrane region" description="Helical" evidence="1">
    <location>
        <begin position="209"/>
        <end position="227"/>
    </location>
</feature>
<dbReference type="Pfam" id="PF04474">
    <property type="entry name" value="DUF554"/>
    <property type="match status" value="1"/>
</dbReference>
<evidence type="ECO:0000313" key="3">
    <source>
        <dbReference type="Proteomes" id="UP000593802"/>
    </source>
</evidence>
<feature type="transmembrane region" description="Helical" evidence="1">
    <location>
        <begin position="57"/>
        <end position="78"/>
    </location>
</feature>
<evidence type="ECO:0000256" key="1">
    <source>
        <dbReference type="SAM" id="Phobius"/>
    </source>
</evidence>
<gene>
    <name evidence="2" type="ORF">skT53_24690</name>
</gene>
<accession>A0A7I8DBN0</accession>
<dbReference type="PANTHER" id="PTHR36111">
    <property type="entry name" value="INNER MEMBRANE PROTEIN-RELATED"/>
    <property type="match status" value="1"/>
</dbReference>
<feature type="transmembrane region" description="Helical" evidence="1">
    <location>
        <begin position="141"/>
        <end position="163"/>
    </location>
</feature>
<feature type="transmembrane region" description="Helical" evidence="1">
    <location>
        <begin position="183"/>
        <end position="203"/>
    </location>
</feature>
<proteinExistence type="predicted"/>
<feature type="transmembrane region" description="Helical" evidence="1">
    <location>
        <begin position="99"/>
        <end position="121"/>
    </location>
</feature>
<keyword evidence="1" id="KW-0812">Transmembrane</keyword>
<keyword evidence="1" id="KW-1133">Transmembrane helix</keyword>
<protein>
    <submittedName>
        <fullName evidence="2">Membrane protein</fullName>
    </submittedName>
</protein>
<dbReference type="KEGG" id="eff:skT53_24690"/>
<feature type="transmembrane region" description="Helical" evidence="1">
    <location>
        <begin position="6"/>
        <end position="26"/>
    </location>
</feature>
<name>A0A7I8DBN0_9BACL</name>
<dbReference type="PANTHER" id="PTHR36111:SF2">
    <property type="entry name" value="INNER MEMBRANE PROTEIN"/>
    <property type="match status" value="1"/>
</dbReference>
<keyword evidence="3" id="KW-1185">Reference proteome</keyword>
<reference evidence="2 3" key="1">
    <citation type="submission" date="2020-08" db="EMBL/GenBank/DDBJ databases">
        <title>Complete Genome Sequence of Effusibacillus dendaii Strain skT53, Isolated from Farmland soil.</title>
        <authorList>
            <person name="Konishi T."/>
            <person name="Kawasaki H."/>
        </authorList>
    </citation>
    <scope>NUCLEOTIDE SEQUENCE [LARGE SCALE GENOMIC DNA]</scope>
    <source>
        <strain evidence="3">skT53</strain>
    </source>
</reference>
<dbReference type="Proteomes" id="UP000593802">
    <property type="component" value="Chromosome"/>
</dbReference>